<dbReference type="PANTHER" id="PTHR36698">
    <property type="entry name" value="BLL5892 PROTEIN"/>
    <property type="match status" value="1"/>
</dbReference>
<dbReference type="RefSeq" id="WP_115532628.1">
    <property type="nucleotide sequence ID" value="NZ_QRGA01000003.1"/>
</dbReference>
<gene>
    <name evidence="3" type="ORF">DWV00_06115</name>
</gene>
<dbReference type="Proteomes" id="UP000256838">
    <property type="component" value="Unassembled WGS sequence"/>
</dbReference>
<evidence type="ECO:0000256" key="1">
    <source>
        <dbReference type="SAM" id="Phobius"/>
    </source>
</evidence>
<organism evidence="3 4">
    <name type="scientific">Trinickia dinghuensis</name>
    <dbReference type="NCBI Taxonomy" id="2291023"/>
    <lineage>
        <taxon>Bacteria</taxon>
        <taxon>Pseudomonadati</taxon>
        <taxon>Pseudomonadota</taxon>
        <taxon>Betaproteobacteria</taxon>
        <taxon>Burkholderiales</taxon>
        <taxon>Burkholderiaceae</taxon>
        <taxon>Trinickia</taxon>
    </lineage>
</organism>
<evidence type="ECO:0000313" key="4">
    <source>
        <dbReference type="Proteomes" id="UP000256838"/>
    </source>
</evidence>
<dbReference type="Pfam" id="PF02470">
    <property type="entry name" value="MlaD"/>
    <property type="match status" value="1"/>
</dbReference>
<name>A0A3D8K5Y1_9BURK</name>
<reference evidence="3 4" key="1">
    <citation type="submission" date="2018-08" db="EMBL/GenBank/DDBJ databases">
        <title>Paraburkholderia sp. DHOM06 isolated from forest soil.</title>
        <authorList>
            <person name="Gao Z.-H."/>
            <person name="Qiu L.-H."/>
        </authorList>
    </citation>
    <scope>NUCLEOTIDE SEQUENCE [LARGE SCALE GENOMIC DNA]</scope>
    <source>
        <strain evidence="3 4">DHOM06</strain>
    </source>
</reference>
<dbReference type="OrthoDB" id="5294672at2"/>
<feature type="domain" description="Mce/MlaD" evidence="2">
    <location>
        <begin position="44"/>
        <end position="112"/>
    </location>
</feature>
<dbReference type="PANTHER" id="PTHR36698:SF3">
    <property type="entry name" value="ABC-TYPE TRANSPORT AUXILIARY LIPOPROTEIN COMPONENT DOMAIN-CONTAINING PROTEIN"/>
    <property type="match status" value="1"/>
</dbReference>
<comment type="caution">
    <text evidence="3">The sequence shown here is derived from an EMBL/GenBank/DDBJ whole genome shotgun (WGS) entry which is preliminary data.</text>
</comment>
<dbReference type="InterPro" id="IPR003399">
    <property type="entry name" value="Mce/MlaD"/>
</dbReference>
<evidence type="ECO:0000259" key="2">
    <source>
        <dbReference type="Pfam" id="PF02470"/>
    </source>
</evidence>
<keyword evidence="4" id="KW-1185">Reference proteome</keyword>
<feature type="transmembrane region" description="Helical" evidence="1">
    <location>
        <begin position="6"/>
        <end position="28"/>
    </location>
</feature>
<keyword evidence="1" id="KW-1133">Transmembrane helix</keyword>
<sequence length="321" mass="33961">MENKSHAFWAGLFTIGLGLVIALAVFWFNLDRTVRIPYDLISHTNVTGLSTDADVRYRGLEVGKVESIRFDRAHPGTIVIRILVDKNAPITRSTFGSLGLQGVTGIAFVQLDDTGTDLAPVPTSAKHVAQLPMRPGLLDQLQVRGDALLHEMQNVAVQADAMLSDQTRAQLMATALSLQHTADAVTQLAQEAKPAMMQLPGTMNELSRTLASTNALVTQLSASNGPLVSNLNKAGAAADRAGAALSTMNASLQEMSARLDYETLPRMNALATDVSGAARAVDRAADVFSTSPRSLLFGVGRAQPGPGEPGFAWPAAAGVKH</sequence>
<dbReference type="AlphaFoldDB" id="A0A3D8K5Y1"/>
<keyword evidence="1" id="KW-0812">Transmembrane</keyword>
<protein>
    <submittedName>
        <fullName evidence="3">MCE family protein</fullName>
    </submittedName>
</protein>
<accession>A0A3D8K5Y1</accession>
<dbReference type="EMBL" id="QRGA01000003">
    <property type="protein sequence ID" value="RDU99961.1"/>
    <property type="molecule type" value="Genomic_DNA"/>
</dbReference>
<keyword evidence="1" id="KW-0472">Membrane</keyword>
<evidence type="ECO:0000313" key="3">
    <source>
        <dbReference type="EMBL" id="RDU99961.1"/>
    </source>
</evidence>
<proteinExistence type="predicted"/>